<feature type="region of interest" description="Disordered" evidence="8">
    <location>
        <begin position="607"/>
        <end position="634"/>
    </location>
</feature>
<evidence type="ECO:0000256" key="5">
    <source>
        <dbReference type="ARBA" id="ARBA00022989"/>
    </source>
</evidence>
<evidence type="ECO:0000256" key="9">
    <source>
        <dbReference type="SAM" id="Phobius"/>
    </source>
</evidence>
<comment type="similarity">
    <text evidence="2 7">Belongs to the major facilitator superfamily. Sugar transporter (TC 2.A.1.1) family.</text>
</comment>
<dbReference type="InterPro" id="IPR005829">
    <property type="entry name" value="Sugar_transporter_CS"/>
</dbReference>
<keyword evidence="12" id="KW-1185">Reference proteome</keyword>
<evidence type="ECO:0000313" key="12">
    <source>
        <dbReference type="Proteomes" id="UP000094236"/>
    </source>
</evidence>
<dbReference type="Proteomes" id="UP000094236">
    <property type="component" value="Unassembled WGS sequence"/>
</dbReference>
<dbReference type="NCBIfam" id="TIGR00879">
    <property type="entry name" value="SP"/>
    <property type="match status" value="1"/>
</dbReference>
<name>A0A1E4TV30_PACTA</name>
<feature type="transmembrane region" description="Helical" evidence="9">
    <location>
        <begin position="181"/>
        <end position="205"/>
    </location>
</feature>
<feature type="transmembrane region" description="Helical" evidence="9">
    <location>
        <begin position="337"/>
        <end position="359"/>
    </location>
</feature>
<reference evidence="12" key="1">
    <citation type="submission" date="2016-05" db="EMBL/GenBank/DDBJ databases">
        <title>Comparative genomics of biotechnologically important yeasts.</title>
        <authorList>
            <consortium name="DOE Joint Genome Institute"/>
            <person name="Riley R."/>
            <person name="Haridas S."/>
            <person name="Wolfe K.H."/>
            <person name="Lopes M.R."/>
            <person name="Hittinger C.T."/>
            <person name="Goker M."/>
            <person name="Salamov A."/>
            <person name="Wisecaver J."/>
            <person name="Long T.M."/>
            <person name="Aerts A.L."/>
            <person name="Barry K."/>
            <person name="Choi C."/>
            <person name="Clum A."/>
            <person name="Coughlan A.Y."/>
            <person name="Deshpande S."/>
            <person name="Douglass A.P."/>
            <person name="Hanson S.J."/>
            <person name="Klenk H.-P."/>
            <person name="Labutti K."/>
            <person name="Lapidus A."/>
            <person name="Lindquist E."/>
            <person name="Lipzen A."/>
            <person name="Meier-Kolthoff J.P."/>
            <person name="Ohm R.A."/>
            <person name="Otillar R.P."/>
            <person name="Pangilinan J."/>
            <person name="Peng Y."/>
            <person name="Rokas A."/>
            <person name="Rosa C.A."/>
            <person name="Scheuner C."/>
            <person name="Sibirny A.A."/>
            <person name="Slot J.C."/>
            <person name="Stielow J.B."/>
            <person name="Sun H."/>
            <person name="Kurtzman C.P."/>
            <person name="Blackwell M."/>
            <person name="Grigoriev I.V."/>
            <person name="Jeffries T.W."/>
        </authorList>
    </citation>
    <scope>NUCLEOTIDE SEQUENCE [LARGE SCALE GENOMIC DNA]</scope>
    <source>
        <strain evidence="12">NRRL Y-2460</strain>
    </source>
</reference>
<dbReference type="PRINTS" id="PR00171">
    <property type="entry name" value="SUGRTRNSPORT"/>
</dbReference>
<proteinExistence type="inferred from homology"/>
<feature type="domain" description="Major facilitator superfamily (MFS) profile" evidence="10">
    <location>
        <begin position="25"/>
        <end position="456"/>
    </location>
</feature>
<dbReference type="Gene3D" id="1.20.1250.20">
    <property type="entry name" value="MFS general substrate transporter like domains"/>
    <property type="match status" value="2"/>
</dbReference>
<protein>
    <recommendedName>
        <fullName evidence="10">Major facilitator superfamily (MFS) profile domain-containing protein</fullName>
    </recommendedName>
</protein>
<evidence type="ECO:0000313" key="11">
    <source>
        <dbReference type="EMBL" id="ODV95587.1"/>
    </source>
</evidence>
<dbReference type="PROSITE" id="PS50850">
    <property type="entry name" value="MFS"/>
    <property type="match status" value="1"/>
</dbReference>
<keyword evidence="4 9" id="KW-0812">Transmembrane</keyword>
<dbReference type="InterPro" id="IPR005828">
    <property type="entry name" value="MFS_sugar_transport-like"/>
</dbReference>
<comment type="subcellular location">
    <subcellularLocation>
        <location evidence="1">Membrane</location>
        <topology evidence="1">Multi-pass membrane protein</topology>
    </subcellularLocation>
</comment>
<feature type="transmembrane region" description="Helical" evidence="9">
    <location>
        <begin position="64"/>
        <end position="82"/>
    </location>
</feature>
<feature type="transmembrane region" description="Helical" evidence="9">
    <location>
        <begin position="21"/>
        <end position="38"/>
    </location>
</feature>
<feature type="compositionally biased region" description="Low complexity" evidence="8">
    <location>
        <begin position="478"/>
        <end position="492"/>
    </location>
</feature>
<dbReference type="GO" id="GO:0005351">
    <property type="term" value="F:carbohydrate:proton symporter activity"/>
    <property type="evidence" value="ECO:0007669"/>
    <property type="project" value="TreeGrafter"/>
</dbReference>
<evidence type="ECO:0000259" key="10">
    <source>
        <dbReference type="PROSITE" id="PS50850"/>
    </source>
</evidence>
<sequence length="634" mass="70577">MDSNIDDTAIPPSGYLVGKPLLYFTSVFVSLGVFLFGYDQGVMSGIITGPYFKYYFNDPSSTTIGTMVAILEIGALISSLLVGRMGDIIGRRRTIRYGAFIFVVGGSIQTFATDMHHLILGRIVSGVAVGLLSATVPVYQSEISQPHNRGQLSCVQFTGNIFGYATSVWTDYGCSFFESNLSWRFPLFVQCVIGLLLFLGTFVIVETPRWLLNNDHDAEGIVVLADLYSNGDVHDIRARNEFRNIKEDVLMSRLEDTGTSYSYMWKRYKTRILIAMSSQMFAQFNGINVISYYAPLVFEQAGWFGRDAILMTGINSIIYFASSIPPWYLVDRWGRKPILIIGGIIMAISLFSISFVLFINVPKTPVYVVILVIIYNALFGFSWGPIPWLLPPEILPLSIRSKGASLSTATNWFCNFLVGELTPVLQETIKWRLYLIHGTSCVLSFLVVHYIYPETKGLTLEDMDSVFDDRSSTFSFQSSNSVTGLNQQQQQQHPGAGTGGFGTNYGSITNEDGLPVQYQSPAVLARHPIVAAQQAQNLKSSTPSLRSTSNYMNNVSPLIQPHELEPPNIEEIRAYKLSDNNSIKGNIRRSSENIGSMFHKVFNNNSLKRSDSTSEFTNDSEDEEANLTSNSGRH</sequence>
<dbReference type="AlphaFoldDB" id="A0A1E4TV30"/>
<feature type="transmembrane region" description="Helical" evidence="9">
    <location>
        <begin position="272"/>
        <end position="296"/>
    </location>
</feature>
<evidence type="ECO:0000256" key="7">
    <source>
        <dbReference type="RuleBase" id="RU003346"/>
    </source>
</evidence>
<keyword evidence="5 9" id="KW-1133">Transmembrane helix</keyword>
<dbReference type="FunFam" id="1.20.1250.20:FF:000119">
    <property type="entry name" value="MFS monosaccharide transporter, putative"/>
    <property type="match status" value="1"/>
</dbReference>
<gene>
    <name evidence="11" type="ORF">PACTADRAFT_50287</name>
</gene>
<evidence type="ECO:0000256" key="6">
    <source>
        <dbReference type="ARBA" id="ARBA00023136"/>
    </source>
</evidence>
<feature type="transmembrane region" description="Helical" evidence="9">
    <location>
        <begin position="308"/>
        <end position="330"/>
    </location>
</feature>
<dbReference type="InterPro" id="IPR036259">
    <property type="entry name" value="MFS_trans_sf"/>
</dbReference>
<dbReference type="InterPro" id="IPR050360">
    <property type="entry name" value="MFS_Sugar_Transporters"/>
</dbReference>
<dbReference type="GO" id="GO:0016020">
    <property type="term" value="C:membrane"/>
    <property type="evidence" value="ECO:0007669"/>
    <property type="project" value="UniProtKB-SubCell"/>
</dbReference>
<evidence type="ECO:0000256" key="8">
    <source>
        <dbReference type="SAM" id="MobiDB-lite"/>
    </source>
</evidence>
<evidence type="ECO:0000256" key="2">
    <source>
        <dbReference type="ARBA" id="ARBA00010992"/>
    </source>
</evidence>
<dbReference type="PROSITE" id="PS00217">
    <property type="entry name" value="SUGAR_TRANSPORT_2"/>
    <property type="match status" value="1"/>
</dbReference>
<feature type="region of interest" description="Disordered" evidence="8">
    <location>
        <begin position="478"/>
        <end position="504"/>
    </location>
</feature>
<dbReference type="EMBL" id="KV454014">
    <property type="protein sequence ID" value="ODV95587.1"/>
    <property type="molecule type" value="Genomic_DNA"/>
</dbReference>
<dbReference type="SUPFAM" id="SSF103473">
    <property type="entry name" value="MFS general substrate transporter"/>
    <property type="match status" value="1"/>
</dbReference>
<dbReference type="PANTHER" id="PTHR48022">
    <property type="entry name" value="PLASTIDIC GLUCOSE TRANSPORTER 4"/>
    <property type="match status" value="1"/>
</dbReference>
<keyword evidence="6 9" id="KW-0472">Membrane</keyword>
<accession>A0A1E4TV30</accession>
<dbReference type="OrthoDB" id="648285at2759"/>
<dbReference type="InterPro" id="IPR003663">
    <property type="entry name" value="Sugar/inositol_transpt"/>
</dbReference>
<keyword evidence="3 7" id="KW-0813">Transport</keyword>
<feature type="transmembrane region" description="Helical" evidence="9">
    <location>
        <begin position="94"/>
        <end position="112"/>
    </location>
</feature>
<feature type="compositionally biased region" description="Polar residues" evidence="8">
    <location>
        <begin position="607"/>
        <end position="617"/>
    </location>
</feature>
<dbReference type="STRING" id="669874.A0A1E4TV30"/>
<organism evidence="11 12">
    <name type="scientific">Pachysolen tannophilus NRRL Y-2460</name>
    <dbReference type="NCBI Taxonomy" id="669874"/>
    <lineage>
        <taxon>Eukaryota</taxon>
        <taxon>Fungi</taxon>
        <taxon>Dikarya</taxon>
        <taxon>Ascomycota</taxon>
        <taxon>Saccharomycotina</taxon>
        <taxon>Pichiomycetes</taxon>
        <taxon>Pachysolenaceae</taxon>
        <taxon>Pachysolen</taxon>
    </lineage>
</organism>
<dbReference type="InterPro" id="IPR020846">
    <property type="entry name" value="MFS_dom"/>
</dbReference>
<feature type="transmembrane region" description="Helical" evidence="9">
    <location>
        <begin position="365"/>
        <end position="390"/>
    </location>
</feature>
<feature type="transmembrane region" description="Helical" evidence="9">
    <location>
        <begin position="433"/>
        <end position="452"/>
    </location>
</feature>
<dbReference type="Pfam" id="PF00083">
    <property type="entry name" value="Sugar_tr"/>
    <property type="match status" value="1"/>
</dbReference>
<evidence type="ECO:0000256" key="1">
    <source>
        <dbReference type="ARBA" id="ARBA00004141"/>
    </source>
</evidence>
<evidence type="ECO:0000256" key="4">
    <source>
        <dbReference type="ARBA" id="ARBA00022692"/>
    </source>
</evidence>
<dbReference type="PANTHER" id="PTHR48022:SF73">
    <property type="entry name" value="METABOLITE TRANSPORT PROTEIN YDL199C-RELATED"/>
    <property type="match status" value="1"/>
</dbReference>
<evidence type="ECO:0000256" key="3">
    <source>
        <dbReference type="ARBA" id="ARBA00022448"/>
    </source>
</evidence>